<feature type="transmembrane region" description="Helical" evidence="9">
    <location>
        <begin position="375"/>
        <end position="394"/>
    </location>
</feature>
<dbReference type="RefSeq" id="WP_191252783.1">
    <property type="nucleotide sequence ID" value="NZ_BNCI01000002.1"/>
</dbReference>
<accession>A0A919ATW9</accession>
<keyword evidence="6 9" id="KW-1133">Transmembrane helix</keyword>
<comment type="subcellular location">
    <subcellularLocation>
        <location evidence="1 9">Cell membrane</location>
        <topology evidence="1 9">Multi-pass membrane protein</topology>
    </subcellularLocation>
</comment>
<evidence type="ECO:0000259" key="11">
    <source>
        <dbReference type="Pfam" id="PF21760"/>
    </source>
</evidence>
<dbReference type="InterPro" id="IPR048631">
    <property type="entry name" value="SecD_1st"/>
</dbReference>
<gene>
    <name evidence="9" type="primary">secD</name>
    <name evidence="13" type="ORF">GCM10017044_21150</name>
</gene>
<feature type="transmembrane region" description="Helical" evidence="9">
    <location>
        <begin position="425"/>
        <end position="444"/>
    </location>
</feature>
<proteinExistence type="inferred from homology"/>
<organism evidence="13 14">
    <name type="scientific">Kordiimonas sediminis</name>
    <dbReference type="NCBI Taxonomy" id="1735581"/>
    <lineage>
        <taxon>Bacteria</taxon>
        <taxon>Pseudomonadati</taxon>
        <taxon>Pseudomonadota</taxon>
        <taxon>Alphaproteobacteria</taxon>
        <taxon>Kordiimonadales</taxon>
        <taxon>Kordiimonadaceae</taxon>
        <taxon>Kordiimonas</taxon>
    </lineage>
</organism>
<dbReference type="PRINTS" id="PR00702">
    <property type="entry name" value="ACRIFLAVINRP"/>
</dbReference>
<keyword evidence="5 9" id="KW-0653">Protein transport</keyword>
<dbReference type="Pfam" id="PF07549">
    <property type="entry name" value="Sec_GG"/>
    <property type="match status" value="1"/>
</dbReference>
<dbReference type="InterPro" id="IPR005791">
    <property type="entry name" value="SecD"/>
</dbReference>
<dbReference type="Gene3D" id="3.30.70.3220">
    <property type="match status" value="1"/>
</dbReference>
<dbReference type="Pfam" id="PF02355">
    <property type="entry name" value="SecD_SecF_C"/>
    <property type="match status" value="1"/>
</dbReference>
<dbReference type="InterPro" id="IPR054384">
    <property type="entry name" value="SecDF_P1_head"/>
</dbReference>
<feature type="domain" description="SecDF P1 head subdomain" evidence="12">
    <location>
        <begin position="247"/>
        <end position="351"/>
    </location>
</feature>
<name>A0A919ATW9_9PROT</name>
<dbReference type="GO" id="GO:0005886">
    <property type="term" value="C:plasma membrane"/>
    <property type="evidence" value="ECO:0007669"/>
    <property type="project" value="UniProtKB-SubCell"/>
</dbReference>
<evidence type="ECO:0000256" key="2">
    <source>
        <dbReference type="ARBA" id="ARBA00022448"/>
    </source>
</evidence>
<evidence type="ECO:0000256" key="8">
    <source>
        <dbReference type="ARBA" id="ARBA00023136"/>
    </source>
</evidence>
<dbReference type="InterPro" id="IPR055344">
    <property type="entry name" value="SecD_SecF_C_bact"/>
</dbReference>
<sequence>MLTFPRWKKLFILLVCLGGILTALPNFLTEEQRSELPAMMPSDTLSLGLDLQGGVHLLLEAETDDVVDTKLKNLAEQVRDIRKSVAHLNFRNIRISGTSVTFEVTRDEYIERAREELLPITQTTTGGVNPLLGGGVQEVTLEREGRKFTLNLTPEGINVQKRDAVARAMEVIRRRVDPNGTREITVQREGDDRIVLQVPGEDDPEALKRIIQTAAKLTFHDVVTDLSQQDMQRGRLGAGVSLLPLKEGGMIAIRDRVIVDGADLTNAQPSFDQNGRPAVSFTFNTSGARKFGNHTRANIGRPFAIALDEVVISAPTIQSAILGGSGIITGAGDVTETQELATLLKAGALPIPLEVLEQRTVGPDLGADSIAAGEWAAVIGFVGVIIFMTVSYGLFGIAANIALVVNLILIMGALSLFGATLTLPGIAGIVLTIGMAVDANVLVFERIREEQNAGAKPFTAMEQGYGQAFSTIMDANITTFIAAALLYVLGSGPVQGFAVTLGVGIVTSIFTAVVLTRFFLASWVTRARPEKLPI</sequence>
<dbReference type="InterPro" id="IPR022646">
    <property type="entry name" value="SecD/SecF_CS"/>
</dbReference>
<dbReference type="PANTHER" id="PTHR30081">
    <property type="entry name" value="PROTEIN-EXPORT MEMBRANE PROTEIN SEC"/>
    <property type="match status" value="1"/>
</dbReference>
<dbReference type="SUPFAM" id="SSF82866">
    <property type="entry name" value="Multidrug efflux transporter AcrB transmembrane domain"/>
    <property type="match status" value="1"/>
</dbReference>
<dbReference type="EMBL" id="BNCI01000002">
    <property type="protein sequence ID" value="GHF26065.1"/>
    <property type="molecule type" value="Genomic_DNA"/>
</dbReference>
<dbReference type="GO" id="GO:0006605">
    <property type="term" value="P:protein targeting"/>
    <property type="evidence" value="ECO:0007669"/>
    <property type="project" value="UniProtKB-UniRule"/>
</dbReference>
<evidence type="ECO:0000313" key="13">
    <source>
        <dbReference type="EMBL" id="GHF26065.1"/>
    </source>
</evidence>
<evidence type="ECO:0000256" key="9">
    <source>
        <dbReference type="HAMAP-Rule" id="MF_01463"/>
    </source>
</evidence>
<dbReference type="FunFam" id="1.20.1640.10:FF:000004">
    <property type="entry name" value="Protein translocase subunit SecD"/>
    <property type="match status" value="1"/>
</dbReference>
<dbReference type="InterPro" id="IPR001036">
    <property type="entry name" value="Acrflvin-R"/>
</dbReference>
<feature type="domain" description="Protein export membrane protein SecD/SecF C-terminal" evidence="10">
    <location>
        <begin position="354"/>
        <end position="522"/>
    </location>
</feature>
<comment type="caution">
    <text evidence="13">The sequence shown here is derived from an EMBL/GenBank/DDBJ whole genome shotgun (WGS) entry which is preliminary data.</text>
</comment>
<dbReference type="InterPro" id="IPR048634">
    <property type="entry name" value="SecD_SecF_C"/>
</dbReference>
<feature type="transmembrane region" description="Helical" evidence="9">
    <location>
        <begin position="496"/>
        <end position="520"/>
    </location>
</feature>
<keyword evidence="4 9" id="KW-0812">Transmembrane</keyword>
<evidence type="ECO:0000259" key="10">
    <source>
        <dbReference type="Pfam" id="PF02355"/>
    </source>
</evidence>
<dbReference type="NCBIfam" id="TIGR00916">
    <property type="entry name" value="2A0604s01"/>
    <property type="match status" value="1"/>
</dbReference>
<dbReference type="Pfam" id="PF21760">
    <property type="entry name" value="SecD_1st"/>
    <property type="match status" value="1"/>
</dbReference>
<dbReference type="Proteomes" id="UP000630923">
    <property type="component" value="Unassembled WGS sequence"/>
</dbReference>
<dbReference type="GO" id="GO:0065002">
    <property type="term" value="P:intracellular protein transmembrane transport"/>
    <property type="evidence" value="ECO:0007669"/>
    <property type="project" value="UniProtKB-UniRule"/>
</dbReference>
<dbReference type="InterPro" id="IPR022813">
    <property type="entry name" value="SecD/SecF_arch_bac"/>
</dbReference>
<dbReference type="HAMAP" id="MF_01463_B">
    <property type="entry name" value="SecD_B"/>
    <property type="match status" value="1"/>
</dbReference>
<dbReference type="PANTHER" id="PTHR30081:SF1">
    <property type="entry name" value="PROTEIN TRANSLOCASE SUBUNIT SECD"/>
    <property type="match status" value="1"/>
</dbReference>
<evidence type="ECO:0000256" key="7">
    <source>
        <dbReference type="ARBA" id="ARBA00023010"/>
    </source>
</evidence>
<dbReference type="AlphaFoldDB" id="A0A919ATW9"/>
<keyword evidence="8 9" id="KW-0472">Membrane</keyword>
<feature type="domain" description="Protein translocase subunit SecDF P1" evidence="11">
    <location>
        <begin position="166"/>
        <end position="222"/>
    </location>
</feature>
<dbReference type="Gene3D" id="3.30.1360.200">
    <property type="match status" value="1"/>
</dbReference>
<keyword evidence="3 9" id="KW-1003">Cell membrane</keyword>
<reference evidence="13" key="2">
    <citation type="submission" date="2020-09" db="EMBL/GenBank/DDBJ databases">
        <authorList>
            <person name="Sun Q."/>
            <person name="Kim S."/>
        </authorList>
    </citation>
    <scope>NUCLEOTIDE SEQUENCE</scope>
    <source>
        <strain evidence="13">KCTC 42590</strain>
    </source>
</reference>
<dbReference type="GO" id="GO:0015450">
    <property type="term" value="F:protein-transporting ATPase activity"/>
    <property type="evidence" value="ECO:0007669"/>
    <property type="project" value="InterPro"/>
</dbReference>
<comment type="similarity">
    <text evidence="9">Belongs to the SecD/SecF family. SecD subfamily.</text>
</comment>
<dbReference type="Gene3D" id="1.20.1640.10">
    <property type="entry name" value="Multidrug efflux transporter AcrB transmembrane domain"/>
    <property type="match status" value="1"/>
</dbReference>
<reference evidence="13" key="1">
    <citation type="journal article" date="2014" name="Int. J. Syst. Evol. Microbiol.">
        <title>Complete genome sequence of Corynebacterium casei LMG S-19264T (=DSM 44701T), isolated from a smear-ripened cheese.</title>
        <authorList>
            <consortium name="US DOE Joint Genome Institute (JGI-PGF)"/>
            <person name="Walter F."/>
            <person name="Albersmeier A."/>
            <person name="Kalinowski J."/>
            <person name="Ruckert C."/>
        </authorList>
    </citation>
    <scope>NUCLEOTIDE SEQUENCE</scope>
    <source>
        <strain evidence="13">KCTC 42590</strain>
    </source>
</reference>
<evidence type="ECO:0000256" key="5">
    <source>
        <dbReference type="ARBA" id="ARBA00022927"/>
    </source>
</evidence>
<evidence type="ECO:0000313" key="14">
    <source>
        <dbReference type="Proteomes" id="UP000630923"/>
    </source>
</evidence>
<evidence type="ECO:0000259" key="12">
    <source>
        <dbReference type="Pfam" id="PF22599"/>
    </source>
</evidence>
<keyword evidence="7 9" id="KW-0811">Translocation</keyword>
<keyword evidence="14" id="KW-1185">Reference proteome</keyword>
<comment type="subunit">
    <text evidence="9">Forms a complex with SecF. Part of the essential Sec protein translocation apparatus which comprises SecA, SecYEG and auxiliary proteins SecDF-YajC and YidC.</text>
</comment>
<evidence type="ECO:0000256" key="1">
    <source>
        <dbReference type="ARBA" id="ARBA00004651"/>
    </source>
</evidence>
<feature type="transmembrane region" description="Helical" evidence="9">
    <location>
        <begin position="401"/>
        <end position="419"/>
    </location>
</feature>
<keyword evidence="2 9" id="KW-0813">Transport</keyword>
<dbReference type="GO" id="GO:0043952">
    <property type="term" value="P:protein transport by the Sec complex"/>
    <property type="evidence" value="ECO:0007669"/>
    <property type="project" value="UniProtKB-UniRule"/>
</dbReference>
<dbReference type="NCBIfam" id="TIGR01129">
    <property type="entry name" value="secD"/>
    <property type="match status" value="1"/>
</dbReference>
<comment type="function">
    <text evidence="9">Part of the Sec protein translocase complex. Interacts with the SecYEG preprotein conducting channel. SecDF uses the proton motive force (PMF) to complete protein translocation after the ATP-dependent function of SecA.</text>
</comment>
<protein>
    <recommendedName>
        <fullName evidence="9">Protein translocase subunit SecD</fullName>
    </recommendedName>
</protein>
<evidence type="ECO:0000256" key="3">
    <source>
        <dbReference type="ARBA" id="ARBA00022475"/>
    </source>
</evidence>
<feature type="transmembrane region" description="Helical" evidence="9">
    <location>
        <begin position="465"/>
        <end position="490"/>
    </location>
</feature>
<evidence type="ECO:0000256" key="4">
    <source>
        <dbReference type="ARBA" id="ARBA00022692"/>
    </source>
</evidence>
<comment type="caution">
    <text evidence="9">Lacks conserved residue(s) required for the propagation of feature annotation.</text>
</comment>
<dbReference type="Pfam" id="PF22599">
    <property type="entry name" value="SecDF_P1_head"/>
    <property type="match status" value="1"/>
</dbReference>
<evidence type="ECO:0000256" key="6">
    <source>
        <dbReference type="ARBA" id="ARBA00022989"/>
    </source>
</evidence>